<dbReference type="EMBL" id="LHQN01029057">
    <property type="protein sequence ID" value="KOC58740.1"/>
    <property type="molecule type" value="Genomic_DNA"/>
</dbReference>
<evidence type="ECO:0008006" key="5">
    <source>
        <dbReference type="Google" id="ProtNLM"/>
    </source>
</evidence>
<dbReference type="AlphaFoldDB" id="A0A0L7QJJ6"/>
<dbReference type="Gene3D" id="3.30.420.10">
    <property type="entry name" value="Ribonuclease H-like superfamily/Ribonuclease H"/>
    <property type="match status" value="1"/>
</dbReference>
<keyword evidence="4" id="KW-1185">Reference proteome</keyword>
<accession>A0A0L7QJJ6</accession>
<evidence type="ECO:0000313" key="4">
    <source>
        <dbReference type="Proteomes" id="UP000053825"/>
    </source>
</evidence>
<dbReference type="InterPro" id="IPR036397">
    <property type="entry name" value="RNaseH_sf"/>
</dbReference>
<evidence type="ECO:0000313" key="2">
    <source>
        <dbReference type="EMBL" id="KOC58740.1"/>
    </source>
</evidence>
<dbReference type="PANTHER" id="PTHR46060">
    <property type="entry name" value="MARINER MOS1 TRANSPOSASE-LIKE PROTEIN"/>
    <property type="match status" value="1"/>
</dbReference>
<dbReference type="EMBL" id="LHQN01027761">
    <property type="protein sequence ID" value="KOC58697.1"/>
    <property type="molecule type" value="Genomic_DNA"/>
</dbReference>
<reference evidence="2" key="1">
    <citation type="submission" date="2015-07" db="EMBL/GenBank/DDBJ databases">
        <title>MeaNS - Measles Nucleotide Surveillance Program.</title>
        <authorList>
            <person name="Tran T."/>
            <person name="Druce J."/>
        </authorList>
    </citation>
    <scope>NUCLEOTIDE SEQUENCE</scope>
    <source>
        <strain evidence="2">0110345459</strain>
    </source>
</reference>
<evidence type="ECO:0000313" key="3">
    <source>
        <dbReference type="EMBL" id="KOC69879.1"/>
    </source>
</evidence>
<name>A0A0L7QJJ6_9HYME</name>
<dbReference type="GO" id="GO:0003676">
    <property type="term" value="F:nucleic acid binding"/>
    <property type="evidence" value="ECO:0007669"/>
    <property type="project" value="InterPro"/>
</dbReference>
<evidence type="ECO:0000313" key="1">
    <source>
        <dbReference type="EMBL" id="KOC58697.1"/>
    </source>
</evidence>
<dbReference type="PANTHER" id="PTHR46060:SF1">
    <property type="entry name" value="MARINER MOS1 TRANSPOSASE-LIKE PROTEIN"/>
    <property type="match status" value="1"/>
</dbReference>
<organism evidence="2 4">
    <name type="scientific">Habropoda laboriosa</name>
    <dbReference type="NCBI Taxonomy" id="597456"/>
    <lineage>
        <taxon>Eukaryota</taxon>
        <taxon>Metazoa</taxon>
        <taxon>Ecdysozoa</taxon>
        <taxon>Arthropoda</taxon>
        <taxon>Hexapoda</taxon>
        <taxon>Insecta</taxon>
        <taxon>Pterygota</taxon>
        <taxon>Neoptera</taxon>
        <taxon>Endopterygota</taxon>
        <taxon>Hymenoptera</taxon>
        <taxon>Apocrita</taxon>
        <taxon>Aculeata</taxon>
        <taxon>Apoidea</taxon>
        <taxon>Anthophila</taxon>
        <taxon>Apidae</taxon>
        <taxon>Habropoda</taxon>
    </lineage>
</organism>
<dbReference type="EMBL" id="KQ414598">
    <property type="protein sequence ID" value="KOC69879.1"/>
    <property type="molecule type" value="Genomic_DNA"/>
</dbReference>
<dbReference type="Proteomes" id="UP000053825">
    <property type="component" value="Unassembled WGS sequence"/>
</dbReference>
<dbReference type="STRING" id="597456.A0A0L7QJJ6"/>
<protein>
    <recommendedName>
        <fullName evidence="5">Histone-lysine N-methyltransferase SETMAR</fullName>
    </recommendedName>
</protein>
<proteinExistence type="predicted"/>
<dbReference type="InterPro" id="IPR052709">
    <property type="entry name" value="Transposase-MT_Hybrid"/>
</dbReference>
<gene>
    <name evidence="3" type="ORF">WH47_07089</name>
    <name evidence="1" type="ORF">WH47_08740</name>
    <name evidence="2" type="ORF">WH47_10128</name>
</gene>
<reference evidence="3 4" key="2">
    <citation type="submission" date="2015-07" db="EMBL/GenBank/DDBJ databases">
        <title>The genome of Habropoda laboriosa.</title>
        <authorList>
            <person name="Pan H."/>
            <person name="Kapheim K."/>
        </authorList>
    </citation>
    <scope>NUCLEOTIDE SEQUENCE [LARGE SCALE GENOMIC DNA]</scope>
    <source>
        <strain evidence="3">0110345459</strain>
    </source>
</reference>
<sequence length="98" mass="11102">MKILYNGRTAAVREFLAKKQIIVLAHPPYSPDLAFCDYFLFPKLKIPMKGTRYDDIPIIQSAVTRILKAIPKADLQKSIHTLVSHAQRCINAEGTCFK</sequence>